<organism evidence="2 3">
    <name type="scientific">Phytophthora fragariae</name>
    <dbReference type="NCBI Taxonomy" id="53985"/>
    <lineage>
        <taxon>Eukaryota</taxon>
        <taxon>Sar</taxon>
        <taxon>Stramenopiles</taxon>
        <taxon>Oomycota</taxon>
        <taxon>Peronosporomycetes</taxon>
        <taxon>Peronosporales</taxon>
        <taxon>Peronosporaceae</taxon>
        <taxon>Phytophthora</taxon>
    </lineage>
</organism>
<reference evidence="2 3" key="1">
    <citation type="submission" date="2018-08" db="EMBL/GenBank/DDBJ databases">
        <title>Genomic investigation of the strawberry pathogen Phytophthora fragariae indicates pathogenicity is determined by transcriptional variation in three key races.</title>
        <authorList>
            <person name="Adams T.M."/>
            <person name="Armitage A.D."/>
            <person name="Sobczyk M.K."/>
            <person name="Bates H.J."/>
            <person name="Dunwell J.M."/>
            <person name="Nellist C.F."/>
            <person name="Harrison R.J."/>
        </authorList>
    </citation>
    <scope>NUCLEOTIDE SEQUENCE [LARGE SCALE GENOMIC DNA]</scope>
    <source>
        <strain evidence="2 3">NOV-5</strain>
    </source>
</reference>
<evidence type="ECO:0000313" key="2">
    <source>
        <dbReference type="EMBL" id="KAE9143790.1"/>
    </source>
</evidence>
<feature type="region of interest" description="Disordered" evidence="1">
    <location>
        <begin position="1"/>
        <end position="26"/>
    </location>
</feature>
<dbReference type="AlphaFoldDB" id="A0A6A3TX44"/>
<comment type="caution">
    <text evidence="2">The sequence shown here is derived from an EMBL/GenBank/DDBJ whole genome shotgun (WGS) entry which is preliminary data.</text>
</comment>
<protein>
    <submittedName>
        <fullName evidence="2">Uncharacterized protein</fullName>
    </submittedName>
</protein>
<evidence type="ECO:0000256" key="1">
    <source>
        <dbReference type="SAM" id="MobiDB-lite"/>
    </source>
</evidence>
<dbReference type="Proteomes" id="UP000440732">
    <property type="component" value="Unassembled WGS sequence"/>
</dbReference>
<proteinExistence type="predicted"/>
<accession>A0A6A3TX44</accession>
<dbReference type="EMBL" id="QXGA01000591">
    <property type="protein sequence ID" value="KAE9143790.1"/>
    <property type="molecule type" value="Genomic_DNA"/>
</dbReference>
<name>A0A6A3TX44_9STRA</name>
<evidence type="ECO:0000313" key="3">
    <source>
        <dbReference type="Proteomes" id="UP000440732"/>
    </source>
</evidence>
<sequence>MDHTEDAVRENPTSTEHAESTEGRQLVWSEEGPGAAGNDVALAEGSTSDDLCFDDFVCGDSCQATWKNGAGIKAYKNKTKTELLEMIAQKVDNTKVYDPIFNAKMAERGVPVAKQIQCPFRLVNVIFSGRFAARFEPSCRLPQNLSPIAPMQMVSRR</sequence>
<gene>
    <name evidence="2" type="ORF">PF006_g11212</name>
</gene>